<protein>
    <submittedName>
        <fullName evidence="3">SRCR domain-containing protein</fullName>
    </submittedName>
</protein>
<name>A0A183DSJ3_9BILA</name>
<reference evidence="3" key="1">
    <citation type="submission" date="2016-06" db="UniProtKB">
        <authorList>
            <consortium name="WormBaseParasite"/>
        </authorList>
    </citation>
    <scope>IDENTIFICATION</scope>
</reference>
<dbReference type="AlphaFoldDB" id="A0A183DSJ3"/>
<dbReference type="Proteomes" id="UP000271098">
    <property type="component" value="Unassembled WGS sequence"/>
</dbReference>
<proteinExistence type="predicted"/>
<gene>
    <name evidence="1" type="ORF">GPUH_LOCUS11684</name>
</gene>
<organism evidence="3">
    <name type="scientific">Gongylonema pulchrum</name>
    <dbReference type="NCBI Taxonomy" id="637853"/>
    <lineage>
        <taxon>Eukaryota</taxon>
        <taxon>Metazoa</taxon>
        <taxon>Ecdysozoa</taxon>
        <taxon>Nematoda</taxon>
        <taxon>Chromadorea</taxon>
        <taxon>Rhabditida</taxon>
        <taxon>Spirurina</taxon>
        <taxon>Spiruromorpha</taxon>
        <taxon>Spiruroidea</taxon>
        <taxon>Gongylonematidae</taxon>
        <taxon>Gongylonema</taxon>
    </lineage>
</organism>
<evidence type="ECO:0000313" key="1">
    <source>
        <dbReference type="EMBL" id="VDN19105.1"/>
    </source>
</evidence>
<dbReference type="EMBL" id="UYRT01078728">
    <property type="protein sequence ID" value="VDN19105.1"/>
    <property type="molecule type" value="Genomic_DNA"/>
</dbReference>
<keyword evidence="2" id="KW-1185">Reference proteome</keyword>
<evidence type="ECO:0000313" key="2">
    <source>
        <dbReference type="Proteomes" id="UP000271098"/>
    </source>
</evidence>
<sequence length="80" mass="9121">MMTCGRYGWSRVVDIDGTMWMTWLERRSRRKCWHPVGLAEVTWSLCLMTCGRLSCSGVVNASIDAAGMTWSTWDGGVWQE</sequence>
<accession>A0A183DSJ3</accession>
<evidence type="ECO:0000313" key="3">
    <source>
        <dbReference type="WBParaSite" id="GPUH_0001169801-mRNA-1"/>
    </source>
</evidence>
<reference evidence="1 2" key="2">
    <citation type="submission" date="2018-11" db="EMBL/GenBank/DDBJ databases">
        <authorList>
            <consortium name="Pathogen Informatics"/>
        </authorList>
    </citation>
    <scope>NUCLEOTIDE SEQUENCE [LARGE SCALE GENOMIC DNA]</scope>
</reference>
<dbReference type="WBParaSite" id="GPUH_0001169801-mRNA-1">
    <property type="protein sequence ID" value="GPUH_0001169801-mRNA-1"/>
    <property type="gene ID" value="GPUH_0001169801"/>
</dbReference>